<organism evidence="9 10">
    <name type="scientific">Mycena belliarum</name>
    <dbReference type="NCBI Taxonomy" id="1033014"/>
    <lineage>
        <taxon>Eukaryota</taxon>
        <taxon>Fungi</taxon>
        <taxon>Dikarya</taxon>
        <taxon>Basidiomycota</taxon>
        <taxon>Agaricomycotina</taxon>
        <taxon>Agaricomycetes</taxon>
        <taxon>Agaricomycetidae</taxon>
        <taxon>Agaricales</taxon>
        <taxon>Marasmiineae</taxon>
        <taxon>Mycenaceae</taxon>
        <taxon>Mycena</taxon>
    </lineage>
</organism>
<comment type="caution">
    <text evidence="9">The sequence shown here is derived from an EMBL/GenBank/DDBJ whole genome shotgun (WGS) entry which is preliminary data.</text>
</comment>
<evidence type="ECO:0000256" key="3">
    <source>
        <dbReference type="ARBA" id="ARBA00022741"/>
    </source>
</evidence>
<dbReference type="PANTHER" id="PTHR24351">
    <property type="entry name" value="RIBOSOMAL PROTEIN S6 KINASE"/>
    <property type="match status" value="1"/>
</dbReference>
<gene>
    <name evidence="9" type="ORF">B0H15DRAFT_362381</name>
</gene>
<evidence type="ECO:0000256" key="4">
    <source>
        <dbReference type="ARBA" id="ARBA00022777"/>
    </source>
</evidence>
<dbReference type="PROSITE" id="PS50011">
    <property type="entry name" value="PROTEIN_KINASE_DOM"/>
    <property type="match status" value="1"/>
</dbReference>
<evidence type="ECO:0000256" key="5">
    <source>
        <dbReference type="ARBA" id="ARBA00022840"/>
    </source>
</evidence>
<dbReference type="Proteomes" id="UP001222325">
    <property type="component" value="Unassembled WGS sequence"/>
</dbReference>
<protein>
    <submittedName>
        <fullName evidence="9">Kinase-like domain-containing protein</fullName>
    </submittedName>
</protein>
<accession>A0AAD6U1D2</accession>
<dbReference type="InterPro" id="IPR011009">
    <property type="entry name" value="Kinase-like_dom_sf"/>
</dbReference>
<evidence type="ECO:0000259" key="8">
    <source>
        <dbReference type="PROSITE" id="PS50011"/>
    </source>
</evidence>
<keyword evidence="2" id="KW-0808">Transferase</keyword>
<feature type="compositionally biased region" description="Polar residues" evidence="7">
    <location>
        <begin position="1"/>
        <end position="11"/>
    </location>
</feature>
<name>A0AAD6U1D2_9AGAR</name>
<dbReference type="SMART" id="SM00220">
    <property type="entry name" value="S_TKc"/>
    <property type="match status" value="1"/>
</dbReference>
<dbReference type="Gene3D" id="3.30.200.20">
    <property type="entry name" value="Phosphorylase Kinase, domain 1"/>
    <property type="match status" value="1"/>
</dbReference>
<evidence type="ECO:0000313" key="10">
    <source>
        <dbReference type="Proteomes" id="UP001222325"/>
    </source>
</evidence>
<reference evidence="9" key="1">
    <citation type="submission" date="2023-03" db="EMBL/GenBank/DDBJ databases">
        <title>Massive genome expansion in bonnet fungi (Mycena s.s.) driven by repeated elements and novel gene families across ecological guilds.</title>
        <authorList>
            <consortium name="Lawrence Berkeley National Laboratory"/>
            <person name="Harder C.B."/>
            <person name="Miyauchi S."/>
            <person name="Viragh M."/>
            <person name="Kuo A."/>
            <person name="Thoen E."/>
            <person name="Andreopoulos B."/>
            <person name="Lu D."/>
            <person name="Skrede I."/>
            <person name="Drula E."/>
            <person name="Henrissat B."/>
            <person name="Morin E."/>
            <person name="Kohler A."/>
            <person name="Barry K."/>
            <person name="LaButti K."/>
            <person name="Morin E."/>
            <person name="Salamov A."/>
            <person name="Lipzen A."/>
            <person name="Mereny Z."/>
            <person name="Hegedus B."/>
            <person name="Baldrian P."/>
            <person name="Stursova M."/>
            <person name="Weitz H."/>
            <person name="Taylor A."/>
            <person name="Grigoriev I.V."/>
            <person name="Nagy L.G."/>
            <person name="Martin F."/>
            <person name="Kauserud H."/>
        </authorList>
    </citation>
    <scope>NUCLEOTIDE SEQUENCE</scope>
    <source>
        <strain evidence="9">CBHHK173m</strain>
    </source>
</reference>
<dbReference type="Gene3D" id="1.10.510.10">
    <property type="entry name" value="Transferase(Phosphotransferase) domain 1"/>
    <property type="match status" value="1"/>
</dbReference>
<dbReference type="Pfam" id="PF00069">
    <property type="entry name" value="Pkinase"/>
    <property type="match status" value="1"/>
</dbReference>
<keyword evidence="4 9" id="KW-0418">Kinase</keyword>
<dbReference type="InterPro" id="IPR000719">
    <property type="entry name" value="Prot_kinase_dom"/>
</dbReference>
<dbReference type="GO" id="GO:0004674">
    <property type="term" value="F:protein serine/threonine kinase activity"/>
    <property type="evidence" value="ECO:0007669"/>
    <property type="project" value="UniProtKB-KW"/>
</dbReference>
<dbReference type="PROSITE" id="PS00107">
    <property type="entry name" value="PROTEIN_KINASE_ATP"/>
    <property type="match status" value="1"/>
</dbReference>
<evidence type="ECO:0000313" key="9">
    <source>
        <dbReference type="EMBL" id="KAJ7085644.1"/>
    </source>
</evidence>
<proteinExistence type="predicted"/>
<keyword evidence="3 6" id="KW-0547">Nucleotide-binding</keyword>
<evidence type="ECO:0000256" key="1">
    <source>
        <dbReference type="ARBA" id="ARBA00022527"/>
    </source>
</evidence>
<dbReference type="GO" id="GO:0005524">
    <property type="term" value="F:ATP binding"/>
    <property type="evidence" value="ECO:0007669"/>
    <property type="project" value="UniProtKB-UniRule"/>
</dbReference>
<dbReference type="InterPro" id="IPR017441">
    <property type="entry name" value="Protein_kinase_ATP_BS"/>
</dbReference>
<evidence type="ECO:0000256" key="2">
    <source>
        <dbReference type="ARBA" id="ARBA00022679"/>
    </source>
</evidence>
<feature type="binding site" evidence="6">
    <location>
        <position position="121"/>
    </location>
    <ligand>
        <name>ATP</name>
        <dbReference type="ChEBI" id="CHEBI:30616"/>
    </ligand>
</feature>
<keyword evidence="10" id="KW-1185">Reference proteome</keyword>
<feature type="region of interest" description="Disordered" evidence="7">
    <location>
        <begin position="1"/>
        <end position="26"/>
    </location>
</feature>
<sequence length="422" mass="46855">MAPTRTQTMVRPSTERRRNAKPPTGYARRVVDGLSLGPKYKPIYEGVHYDERAPYPLPLPLPVKEELRPVDPRPPRLTLSELECIDVLGEGTFGRVFLMRTRGQTASRGAKLFAMKALPKKQLRSLDDGYMPSWKNRERDLLASAEWHPFVTGILDAFYDARHAYMLLEYSPCGTLADLIAHRGLPPARAQFYLANIVCALAFLHTRCGAVHRDLKPENILVRPDGYLALCDFGPAVRVPAAGIIAGSEPLWVGEGTITHAAPELLLPEGQAPGTRLGRSVDWWSVGAILFEMVTGEPPFPPTEEPDVPFDDAAGVLEVWALIQAGPPVWPPAVRAGMHLKALVGGLLTRDVERRFGLREVMRHPWLAAVDWVKMRGKRYLPPTLGRPPAARLAHKPKRPVNPTHYPGIHFALDEHTHPALP</sequence>
<evidence type="ECO:0000256" key="7">
    <source>
        <dbReference type="SAM" id="MobiDB-lite"/>
    </source>
</evidence>
<dbReference type="AlphaFoldDB" id="A0AAD6U1D2"/>
<evidence type="ECO:0000256" key="6">
    <source>
        <dbReference type="PROSITE-ProRule" id="PRU10141"/>
    </source>
</evidence>
<feature type="domain" description="Protein kinase" evidence="8">
    <location>
        <begin position="82"/>
        <end position="367"/>
    </location>
</feature>
<dbReference type="EMBL" id="JARJCN010000033">
    <property type="protein sequence ID" value="KAJ7085644.1"/>
    <property type="molecule type" value="Genomic_DNA"/>
</dbReference>
<keyword evidence="1" id="KW-0723">Serine/threonine-protein kinase</keyword>
<keyword evidence="5 6" id="KW-0067">ATP-binding</keyword>
<dbReference type="SUPFAM" id="SSF56112">
    <property type="entry name" value="Protein kinase-like (PK-like)"/>
    <property type="match status" value="1"/>
</dbReference>